<evidence type="ECO:0000313" key="2">
    <source>
        <dbReference type="EMBL" id="GAA3539970.1"/>
    </source>
</evidence>
<comment type="caution">
    <text evidence="2">The sequence shown here is derived from an EMBL/GenBank/DDBJ whole genome shotgun (WGS) entry which is preliminary data.</text>
</comment>
<feature type="chain" id="PRO_5046732626" evidence="1">
    <location>
        <begin position="22"/>
        <end position="75"/>
    </location>
</feature>
<reference evidence="3" key="1">
    <citation type="journal article" date="2019" name="Int. J. Syst. Evol. Microbiol.">
        <title>The Global Catalogue of Microorganisms (GCM) 10K type strain sequencing project: providing services to taxonomists for standard genome sequencing and annotation.</title>
        <authorList>
            <consortium name="The Broad Institute Genomics Platform"/>
            <consortium name="The Broad Institute Genome Sequencing Center for Infectious Disease"/>
            <person name="Wu L."/>
            <person name="Ma J."/>
        </authorList>
    </citation>
    <scope>NUCLEOTIDE SEQUENCE [LARGE SCALE GENOMIC DNA]</scope>
    <source>
        <strain evidence="3">JCM 17326</strain>
    </source>
</reference>
<name>A0ABP6VSB8_9ACTN</name>
<keyword evidence="1" id="KW-0732">Signal</keyword>
<evidence type="ECO:0000313" key="3">
    <source>
        <dbReference type="Proteomes" id="UP001500630"/>
    </source>
</evidence>
<gene>
    <name evidence="2" type="ORF">GCM10022419_020030</name>
</gene>
<accession>A0ABP6VSB8</accession>
<evidence type="ECO:0000256" key="1">
    <source>
        <dbReference type="SAM" id="SignalP"/>
    </source>
</evidence>
<organism evidence="2 3">
    <name type="scientific">Nonomuraea rosea</name>
    <dbReference type="NCBI Taxonomy" id="638574"/>
    <lineage>
        <taxon>Bacteria</taxon>
        <taxon>Bacillati</taxon>
        <taxon>Actinomycetota</taxon>
        <taxon>Actinomycetes</taxon>
        <taxon>Streptosporangiales</taxon>
        <taxon>Streptosporangiaceae</taxon>
        <taxon>Nonomuraea</taxon>
    </lineage>
</organism>
<dbReference type="RefSeq" id="WP_345560451.1">
    <property type="nucleotide sequence ID" value="NZ_BAABDQ010000003.1"/>
</dbReference>
<keyword evidence="3" id="KW-1185">Reference proteome</keyword>
<protein>
    <submittedName>
        <fullName evidence="2">Uncharacterized protein</fullName>
    </submittedName>
</protein>
<dbReference type="Proteomes" id="UP001500630">
    <property type="component" value="Unassembled WGS sequence"/>
</dbReference>
<feature type="signal peptide" evidence="1">
    <location>
        <begin position="1"/>
        <end position="21"/>
    </location>
</feature>
<dbReference type="EMBL" id="BAABDQ010000003">
    <property type="protein sequence ID" value="GAA3539970.1"/>
    <property type="molecule type" value="Genomic_DNA"/>
</dbReference>
<proteinExistence type="predicted"/>
<sequence length="75" mass="7774">MRRAHLLATAALVTALAPAVAHIPVAIPAPPASDPTGGALDRVHNVRDAVIEGSHRFYNLADILTGALNYSALPL</sequence>